<evidence type="ECO:0000259" key="4">
    <source>
        <dbReference type="PROSITE" id="PS50932"/>
    </source>
</evidence>
<protein>
    <submittedName>
        <fullName evidence="5">LacI family transcriptional regulator</fullName>
    </submittedName>
</protein>
<dbReference type="PANTHER" id="PTHR30146:SF109">
    <property type="entry name" value="HTH-TYPE TRANSCRIPTIONAL REGULATOR GALS"/>
    <property type="match status" value="1"/>
</dbReference>
<accession>A0ABQ2STL0</accession>
<dbReference type="SUPFAM" id="SSF53822">
    <property type="entry name" value="Periplasmic binding protein-like I"/>
    <property type="match status" value="1"/>
</dbReference>
<dbReference type="PRINTS" id="PR00036">
    <property type="entry name" value="HTHLACI"/>
</dbReference>
<evidence type="ECO:0000313" key="5">
    <source>
        <dbReference type="EMBL" id="GGS39744.1"/>
    </source>
</evidence>
<dbReference type="SMART" id="SM00354">
    <property type="entry name" value="HTH_LACI"/>
    <property type="match status" value="1"/>
</dbReference>
<dbReference type="PROSITE" id="PS50932">
    <property type="entry name" value="HTH_LACI_2"/>
    <property type="match status" value="1"/>
</dbReference>
<dbReference type="Gene3D" id="1.10.260.40">
    <property type="entry name" value="lambda repressor-like DNA-binding domains"/>
    <property type="match status" value="1"/>
</dbReference>
<dbReference type="PROSITE" id="PS00356">
    <property type="entry name" value="HTH_LACI_1"/>
    <property type="match status" value="1"/>
</dbReference>
<dbReference type="CDD" id="cd01392">
    <property type="entry name" value="HTH_LacI"/>
    <property type="match status" value="1"/>
</dbReference>
<dbReference type="Pfam" id="PF13377">
    <property type="entry name" value="Peripla_BP_3"/>
    <property type="match status" value="1"/>
</dbReference>
<dbReference type="InterPro" id="IPR000843">
    <property type="entry name" value="HTH_LacI"/>
</dbReference>
<proteinExistence type="predicted"/>
<gene>
    <name evidence="5" type="ORF">GCM10010253_11950</name>
</gene>
<sequence>MTVRDLEAALAERNGCRARGRASAQRGGLPAGIKGCMTAEVPQPVRATTLEDVAAVAGVSRATVSRVINGATTVDPALRSVVEQAVATTGYVPNRAARSLVTRRTDSVALVVSERERRPMSEPFVGRMFSDPYFGRVVSGLLEVLRPAGIQMVVMLADDEASRTQLLSYLRHGHVDGVVLITTHADDPLPGLLQETRMPAVLAGRPHKPSPLAYVEVDQHAGARLAADHLSAEGRRRIGTITGPQDMPAGQVRLTGFLEACAAHGIEDVACAEGDFTHLGGAAAMRRLLADRPDLDGVFIASDLMALGALPVLLRAGRDVPSDVAVVGFDDSSAAAACDPPLTTVRQPVEEMAAEMARLLLKQIGRPGGPSPSVLFPPALVRRQSA</sequence>
<organism evidence="5 6">
    <name type="scientific">Streptomyces badius</name>
    <dbReference type="NCBI Taxonomy" id="1941"/>
    <lineage>
        <taxon>Bacteria</taxon>
        <taxon>Bacillati</taxon>
        <taxon>Actinomycetota</taxon>
        <taxon>Actinomycetes</taxon>
        <taxon>Kitasatosporales</taxon>
        <taxon>Streptomycetaceae</taxon>
        <taxon>Streptomyces</taxon>
    </lineage>
</organism>
<dbReference type="Pfam" id="PF00356">
    <property type="entry name" value="LacI"/>
    <property type="match status" value="1"/>
</dbReference>
<dbReference type="InterPro" id="IPR010982">
    <property type="entry name" value="Lambda_DNA-bd_dom_sf"/>
</dbReference>
<name>A0ABQ2STL0_STRBA</name>
<dbReference type="CDD" id="cd06267">
    <property type="entry name" value="PBP1_LacI_sugar_binding-like"/>
    <property type="match status" value="1"/>
</dbReference>
<dbReference type="EMBL" id="BMSZ01000002">
    <property type="protein sequence ID" value="GGS39744.1"/>
    <property type="molecule type" value="Genomic_DNA"/>
</dbReference>
<keyword evidence="1" id="KW-0805">Transcription regulation</keyword>
<comment type="caution">
    <text evidence="5">The sequence shown here is derived from an EMBL/GenBank/DDBJ whole genome shotgun (WGS) entry which is preliminary data.</text>
</comment>
<dbReference type="Gene3D" id="3.40.50.2300">
    <property type="match status" value="2"/>
</dbReference>
<keyword evidence="2" id="KW-0238">DNA-binding</keyword>
<keyword evidence="3" id="KW-0804">Transcription</keyword>
<evidence type="ECO:0000256" key="1">
    <source>
        <dbReference type="ARBA" id="ARBA00023015"/>
    </source>
</evidence>
<dbReference type="SUPFAM" id="SSF47413">
    <property type="entry name" value="lambda repressor-like DNA-binding domains"/>
    <property type="match status" value="1"/>
</dbReference>
<dbReference type="InterPro" id="IPR028082">
    <property type="entry name" value="Peripla_BP_I"/>
</dbReference>
<evidence type="ECO:0000313" key="6">
    <source>
        <dbReference type="Proteomes" id="UP000659767"/>
    </source>
</evidence>
<feature type="domain" description="HTH lacI-type" evidence="4">
    <location>
        <begin position="48"/>
        <end position="102"/>
    </location>
</feature>
<evidence type="ECO:0000256" key="3">
    <source>
        <dbReference type="ARBA" id="ARBA00023163"/>
    </source>
</evidence>
<dbReference type="PANTHER" id="PTHR30146">
    <property type="entry name" value="LACI-RELATED TRANSCRIPTIONAL REPRESSOR"/>
    <property type="match status" value="1"/>
</dbReference>
<keyword evidence="6" id="KW-1185">Reference proteome</keyword>
<evidence type="ECO:0000256" key="2">
    <source>
        <dbReference type="ARBA" id="ARBA00023125"/>
    </source>
</evidence>
<reference evidence="6" key="1">
    <citation type="journal article" date="2019" name="Int. J. Syst. Evol. Microbiol.">
        <title>The Global Catalogue of Microorganisms (GCM) 10K type strain sequencing project: providing services to taxonomists for standard genome sequencing and annotation.</title>
        <authorList>
            <consortium name="The Broad Institute Genomics Platform"/>
            <consortium name="The Broad Institute Genome Sequencing Center for Infectious Disease"/>
            <person name="Wu L."/>
            <person name="Ma J."/>
        </authorList>
    </citation>
    <scope>NUCLEOTIDE SEQUENCE [LARGE SCALE GENOMIC DNA]</scope>
    <source>
        <strain evidence="6">JCM 4350</strain>
    </source>
</reference>
<dbReference type="Proteomes" id="UP000659767">
    <property type="component" value="Unassembled WGS sequence"/>
</dbReference>
<dbReference type="InterPro" id="IPR046335">
    <property type="entry name" value="LacI/GalR-like_sensor"/>
</dbReference>